<evidence type="ECO:0000313" key="2">
    <source>
        <dbReference type="EMBL" id="BDR53320.1"/>
    </source>
</evidence>
<feature type="compositionally biased region" description="Acidic residues" evidence="1">
    <location>
        <begin position="407"/>
        <end position="418"/>
    </location>
</feature>
<evidence type="ECO:0000256" key="1">
    <source>
        <dbReference type="SAM" id="MobiDB-lite"/>
    </source>
</evidence>
<proteinExistence type="predicted"/>
<feature type="compositionally biased region" description="Low complexity" evidence="1">
    <location>
        <begin position="297"/>
        <end position="319"/>
    </location>
</feature>
<feature type="region of interest" description="Disordered" evidence="1">
    <location>
        <begin position="271"/>
        <end position="494"/>
    </location>
</feature>
<reference evidence="2 3" key="1">
    <citation type="journal article" date="2023" name="Microbiol. Spectr.">
        <title>Symbiosis of Carpenter Bees with Uncharacterized Lactic Acid Bacteria Showing NAD Auxotrophy.</title>
        <authorList>
            <person name="Kawasaki S."/>
            <person name="Ozawa K."/>
            <person name="Mori T."/>
            <person name="Yamamoto A."/>
            <person name="Ito M."/>
            <person name="Ohkuma M."/>
            <person name="Sakamoto M."/>
            <person name="Matsutani M."/>
        </authorList>
    </citation>
    <scope>NUCLEOTIDE SEQUENCE [LARGE SCALE GENOMIC DNA]</scope>
    <source>
        <strain evidence="2 3">Kim37-2</strain>
    </source>
</reference>
<accession>A0ABN6SEX7</accession>
<feature type="compositionally biased region" description="Low complexity" evidence="1">
    <location>
        <begin position="327"/>
        <end position="355"/>
    </location>
</feature>
<dbReference type="Proteomes" id="UP001321766">
    <property type="component" value="Chromosome"/>
</dbReference>
<sequence>MKLAPSDIGNICFDLRKNGYTISQVDAALARLERAVSDRRISWQINQYGQESWIKGLVSAQQKLAVHAMRAERERFSPGRSSDPSYDRRQVDRLVDQIVAKTASQLNLESADAEDGDSLADITAERVSNVIFTQRRGSHGYDERQVDYYMVKAVELLQQLESYVRLGLDESAGSARSSAEPAVSVEAAAAQVAMSAPVASPALAQKAQEAEAVEDTSAADTVVGIQPPAQASPVSRGRVSAQPADSGLAEGEEDQFDQLHQAEQAIFDGGETADAPALTPPVPAPKAGSHASKSAVPAPAARSAGRTSSSGASKAASVPAAPPAPAPAAAAADSAQEAAADVAQGGSSLAALAKAAARESEDAQHQTTSSVKRGKAADQSAQSAPAPAPVPAPAPLEETTQFNPLTDWDDETGSDDSTAEPTPQEAPRASAPAPASRQPSTPAHTAQQPVVQPVTELDPEETLISMQLPEVDVDIPDLAFPSFESDEESDETKQ</sequence>
<name>A0ABN6SEX7_9BIFI</name>
<feature type="compositionally biased region" description="Low complexity" evidence="1">
    <location>
        <begin position="423"/>
        <end position="443"/>
    </location>
</feature>
<feature type="compositionally biased region" description="Acidic residues" evidence="1">
    <location>
        <begin position="484"/>
        <end position="494"/>
    </location>
</feature>
<dbReference type="InterPro" id="IPR019933">
    <property type="entry name" value="DivIVA_domain"/>
</dbReference>
<dbReference type="EMBL" id="AP026798">
    <property type="protein sequence ID" value="BDR53320.1"/>
    <property type="molecule type" value="Genomic_DNA"/>
</dbReference>
<feature type="region of interest" description="Disordered" evidence="1">
    <location>
        <begin position="227"/>
        <end position="253"/>
    </location>
</feature>
<dbReference type="NCBIfam" id="TIGR03544">
    <property type="entry name" value="DivI1A_domain"/>
    <property type="match status" value="1"/>
</dbReference>
<keyword evidence="3" id="KW-1185">Reference proteome</keyword>
<evidence type="ECO:0000313" key="3">
    <source>
        <dbReference type="Proteomes" id="UP001321766"/>
    </source>
</evidence>
<protein>
    <recommendedName>
        <fullName evidence="4">DivIVA domain-containing protein</fullName>
    </recommendedName>
</protein>
<evidence type="ECO:0008006" key="4">
    <source>
        <dbReference type="Google" id="ProtNLM"/>
    </source>
</evidence>
<organism evidence="2 3">
    <name type="scientific">Bombiscardovia nodaiensis</name>
    <dbReference type="NCBI Taxonomy" id="2932181"/>
    <lineage>
        <taxon>Bacteria</taxon>
        <taxon>Bacillati</taxon>
        <taxon>Actinomycetota</taxon>
        <taxon>Actinomycetes</taxon>
        <taxon>Bifidobacteriales</taxon>
        <taxon>Bifidobacteriaceae</taxon>
        <taxon>Bombiscardovia</taxon>
    </lineage>
</organism>
<gene>
    <name evidence="2" type="ORF">KIM372_12270</name>
</gene>